<dbReference type="PROSITE" id="PS00900">
    <property type="entry name" value="RNA_POL_PHAGE_1"/>
    <property type="match status" value="1"/>
</dbReference>
<sequence length="1441" mass="165069">MSNKSEKIMNFVKNSAIAAQNLIYYQARTAHLYLQFSSYCCYVQHQSTYANTHLPPGSHAKRRGKKKTTTDIIQVKGMSISESHAKVTRVTNRSFEQTLSALSPSLVNTNSKASTDKIMDVSKENLYSYKNSLHEQLKSAYFALENVNVQKNFTPQELKQAHSQLIQLITSLEKSKGSLTLSAEDMKNIKQSAVDDIAISIEQPILKDAYYTKDDDPIRWNDPVRWNDKPNFVDTVTDPHTYNTIECDNGFENVIKDVNINTNIKIQPNEITGLDDVNIMPSVLSGFASLAEETPSVIKEDKVTKKRKKKVVSTKMKKSAKSKKKVLPMDETQVMNETEQELNVFDLSHVTTQFGQYYPMEEEIDLSTSKTPSKSKNKKGNKKKKKNKEVVEEEQRKYTQEVLRRGREASFNQSLQSYLSVCVNVGMLNRATHTLLYYRSDANSNLKINTVEPYNILLWGLAKKSKYERMMEVLECLQEDHVTPDVNTYAAFLSCLGSKHSSPDNTEAIFSITNEMNRQGINLQDIFTDADLIKDHWNFILNAVHRISPNFEPMSAGAPVELNCSLVNTINDTLHSSQVPSLGARIITKEQLKKWTDEQFTMELDGKLTINSIEKKNNDRNVNFFREKLKSWETRWEESFYRTFVEQVEALRQSFFSHRRDKPLALYPYLVALPTEDYIEIMLEEMRTLAIGSEGFSPSRRLLNHRVGERVYNRYAVRYKKEAGIVNKMRTVYDNYCNWYMDDKGSGVTYMPRVCWQELMKEHSQGINLEHRPVKWPQNVMCSVGETLYNIMISKAMVWKPLNSEKHTYPALYEIERTYGYRVIEEIKPSPTLMDLLRKSGQKQLSFDSRLIPMLTPPVPWISSKLGGFLINDAELVRLMYGAHSQKQRMEECGNQQLYPSMDALNKLSSVPWRVNTPMLDTVIEVFNKKGSPELDIPQPPSECPVPPKIKPDMTSKEVHEIRRARMEYYKTKSEMHSLWCDALYKISLANHFRDRIFWFPHNMDFRGRVYPYPPHLNHITSDVFRSIIHFAQGKPLGKRGLRWLKLHLINLTGIKKRTNVEDRVRYCEEILDDILDSADNPLTGRRWWVQSDEPWQTLAACKELANALRSGDPENYISHLPIHQDGSCNGLQHYAALGRDQAGAESVNLTPMHVPQDVYSDIAVLVEEKRKKDAAAGVPIAQTLEGYVRRKVIKQTVMTTVYGVTHYGAKLQIEKQLKALDDYPADKRFGGASYLCSKTFESLEQMFTSTKEIQDWLTESARSISQVCDDKVEWVTPLGLPVVQPYTKTQNSTKMINGKLPTSFSMDIFQRPNVMKQKNAFAPNFVHSLDSSHMMLTALYCQQAGISFVSVHDCFWTHASSVDTMSKICVGQYSVLMSELSVIFLRINIIPRLCFTASAFAHDGSALDASKLKINTLLARVPPKGNFNLQEVLKSVYFFS</sequence>
<dbReference type="GO" id="GO:0003899">
    <property type="term" value="F:DNA-directed RNA polymerase activity"/>
    <property type="evidence" value="ECO:0007669"/>
    <property type="project" value="UniProtKB-EC"/>
</dbReference>
<comment type="catalytic activity">
    <reaction evidence="8 10">
        <text>RNA(n) + a ribonucleoside 5'-triphosphate = RNA(n+1) + diphosphate</text>
        <dbReference type="Rhea" id="RHEA:21248"/>
        <dbReference type="Rhea" id="RHEA-COMP:14527"/>
        <dbReference type="Rhea" id="RHEA-COMP:17342"/>
        <dbReference type="ChEBI" id="CHEBI:33019"/>
        <dbReference type="ChEBI" id="CHEBI:61557"/>
        <dbReference type="ChEBI" id="CHEBI:140395"/>
        <dbReference type="EC" id="2.7.7.6"/>
    </reaction>
</comment>
<dbReference type="GO" id="GO:0001018">
    <property type="term" value="F:mitochondrial promoter sequence-specific DNA binding"/>
    <property type="evidence" value="ECO:0007669"/>
    <property type="project" value="TreeGrafter"/>
</dbReference>
<evidence type="ECO:0000256" key="8">
    <source>
        <dbReference type="ARBA" id="ARBA00048552"/>
    </source>
</evidence>
<keyword evidence="3 10" id="KW-0240">DNA-directed RNA polymerase</keyword>
<evidence type="ECO:0000259" key="12">
    <source>
        <dbReference type="SMART" id="SM01311"/>
    </source>
</evidence>
<dbReference type="Pfam" id="PF00940">
    <property type="entry name" value="RNA_pol"/>
    <property type="match status" value="1"/>
</dbReference>
<proteinExistence type="inferred from homology"/>
<keyword evidence="4 10" id="KW-0808">Transferase</keyword>
<dbReference type="PANTHER" id="PTHR10102:SF0">
    <property type="entry name" value="DNA-DIRECTED RNA POLYMERASE, MITOCHONDRIAL"/>
    <property type="match status" value="1"/>
</dbReference>
<evidence type="ECO:0000256" key="10">
    <source>
        <dbReference type="RuleBase" id="RU003805"/>
    </source>
</evidence>
<dbReference type="Pfam" id="PF13812">
    <property type="entry name" value="PPR_3"/>
    <property type="match status" value="1"/>
</dbReference>
<evidence type="ECO:0000256" key="2">
    <source>
        <dbReference type="ARBA" id="ARBA00012418"/>
    </source>
</evidence>
<organism evidence="13 14">
    <name type="scientific">Meganyctiphanes norvegica</name>
    <name type="common">Northern krill</name>
    <name type="synonym">Thysanopoda norvegica</name>
    <dbReference type="NCBI Taxonomy" id="48144"/>
    <lineage>
        <taxon>Eukaryota</taxon>
        <taxon>Metazoa</taxon>
        <taxon>Ecdysozoa</taxon>
        <taxon>Arthropoda</taxon>
        <taxon>Crustacea</taxon>
        <taxon>Multicrustacea</taxon>
        <taxon>Malacostraca</taxon>
        <taxon>Eumalacostraca</taxon>
        <taxon>Eucarida</taxon>
        <taxon>Euphausiacea</taxon>
        <taxon>Euphausiidae</taxon>
        <taxon>Meganyctiphanes</taxon>
    </lineage>
</organism>
<evidence type="ECO:0000256" key="7">
    <source>
        <dbReference type="ARBA" id="ARBA00023163"/>
    </source>
</evidence>
<dbReference type="Pfam" id="PF14700">
    <property type="entry name" value="RPOL_N"/>
    <property type="match status" value="1"/>
</dbReference>
<dbReference type="Gene3D" id="1.10.150.20">
    <property type="entry name" value="5' to 3' exonuclease, C-terminal subdomain"/>
    <property type="match status" value="1"/>
</dbReference>
<feature type="repeat" description="PPR" evidence="9">
    <location>
        <begin position="450"/>
        <end position="484"/>
    </location>
</feature>
<dbReference type="FunFam" id="1.10.287.280:FF:000001">
    <property type="entry name" value="DNA-directed RNA polymerase"/>
    <property type="match status" value="1"/>
</dbReference>
<dbReference type="InterPro" id="IPR011990">
    <property type="entry name" value="TPR-like_helical_dom_sf"/>
</dbReference>
<comment type="similarity">
    <text evidence="1 10">Belongs to the phage and mitochondrial RNA polymerase family.</text>
</comment>
<dbReference type="SUPFAM" id="SSF56672">
    <property type="entry name" value="DNA/RNA polymerases"/>
    <property type="match status" value="1"/>
</dbReference>
<dbReference type="GO" id="GO:0006390">
    <property type="term" value="P:mitochondrial transcription"/>
    <property type="evidence" value="ECO:0007669"/>
    <property type="project" value="TreeGrafter"/>
</dbReference>
<feature type="compositionally biased region" description="Basic residues" evidence="11">
    <location>
        <begin position="373"/>
        <end position="387"/>
    </location>
</feature>
<keyword evidence="7 10" id="KW-0804">Transcription</keyword>
<keyword evidence="5 10" id="KW-0548">Nucleotidyltransferase</keyword>
<dbReference type="PROSITE" id="PS51375">
    <property type="entry name" value="PPR"/>
    <property type="match status" value="1"/>
</dbReference>
<comment type="function">
    <text evidence="10">DNA-dependent RNA polymerase catalyzes the transcription of DNA into RNA using the four ribonucleoside triphosphates as substrates.</text>
</comment>
<evidence type="ECO:0000256" key="3">
    <source>
        <dbReference type="ARBA" id="ARBA00022478"/>
    </source>
</evidence>
<dbReference type="InterPro" id="IPR002885">
    <property type="entry name" value="PPR_rpt"/>
</dbReference>
<dbReference type="FunFam" id="1.10.150.20:FF:000031">
    <property type="entry name" value="DNA-directed RNA polymerase"/>
    <property type="match status" value="1"/>
</dbReference>
<comment type="caution">
    <text evidence="13">The sequence shown here is derived from an EMBL/GenBank/DDBJ whole genome shotgun (WGS) entry which is preliminary data.</text>
</comment>
<dbReference type="PANTHER" id="PTHR10102">
    <property type="entry name" value="DNA-DIRECTED RNA POLYMERASE, MITOCHONDRIAL"/>
    <property type="match status" value="1"/>
</dbReference>
<gene>
    <name evidence="13" type="ORF">MNOR_LOCUS6924</name>
</gene>
<evidence type="ECO:0000313" key="14">
    <source>
        <dbReference type="Proteomes" id="UP001497623"/>
    </source>
</evidence>
<evidence type="ECO:0000256" key="11">
    <source>
        <dbReference type="SAM" id="MobiDB-lite"/>
    </source>
</evidence>
<feature type="region of interest" description="Disordered" evidence="11">
    <location>
        <begin position="365"/>
        <end position="393"/>
    </location>
</feature>
<dbReference type="Gene3D" id="1.10.287.280">
    <property type="match status" value="1"/>
</dbReference>
<dbReference type="GO" id="GO:0071897">
    <property type="term" value="P:DNA biosynthetic process"/>
    <property type="evidence" value="ECO:0007669"/>
    <property type="project" value="UniProtKB-ARBA"/>
</dbReference>
<accession>A0AAV2Q091</accession>
<dbReference type="SMART" id="SM01311">
    <property type="entry name" value="RPOL_N"/>
    <property type="match status" value="1"/>
</dbReference>
<keyword evidence="6" id="KW-0809">Transit peptide</keyword>
<evidence type="ECO:0000256" key="9">
    <source>
        <dbReference type="PROSITE-ProRule" id="PRU00708"/>
    </source>
</evidence>
<dbReference type="InterPro" id="IPR043502">
    <property type="entry name" value="DNA/RNA_pol_sf"/>
</dbReference>
<dbReference type="InterPro" id="IPR029262">
    <property type="entry name" value="RPOL_N"/>
</dbReference>
<dbReference type="Gene3D" id="1.25.40.10">
    <property type="entry name" value="Tetratricopeptide repeat domain"/>
    <property type="match status" value="1"/>
</dbReference>
<name>A0AAV2Q091_MEGNR</name>
<feature type="domain" description="DNA-directed RNA polymerase N-terminal" evidence="12">
    <location>
        <begin position="597"/>
        <end position="910"/>
    </location>
</feature>
<dbReference type="InterPro" id="IPR002092">
    <property type="entry name" value="DNA-dir_Rpol_phage-type"/>
</dbReference>
<dbReference type="Gene3D" id="1.10.1320.10">
    <property type="entry name" value="DNA-directed RNA polymerase, N-terminal domain"/>
    <property type="match status" value="1"/>
</dbReference>
<evidence type="ECO:0000256" key="4">
    <source>
        <dbReference type="ARBA" id="ARBA00022679"/>
    </source>
</evidence>
<dbReference type="InterPro" id="IPR037159">
    <property type="entry name" value="RNA_POL_N_sf"/>
</dbReference>
<dbReference type="InterPro" id="IPR046950">
    <property type="entry name" value="DNA-dir_Rpol_C_phage-type"/>
</dbReference>
<dbReference type="EC" id="2.7.7.6" evidence="2 10"/>
<evidence type="ECO:0000256" key="6">
    <source>
        <dbReference type="ARBA" id="ARBA00022946"/>
    </source>
</evidence>
<feature type="non-terminal residue" evidence="13">
    <location>
        <position position="1441"/>
    </location>
</feature>
<evidence type="ECO:0000256" key="1">
    <source>
        <dbReference type="ARBA" id="ARBA00009493"/>
    </source>
</evidence>
<dbReference type="Proteomes" id="UP001497623">
    <property type="component" value="Unassembled WGS sequence"/>
</dbReference>
<evidence type="ECO:0000313" key="13">
    <source>
        <dbReference type="EMBL" id="CAL4068042.1"/>
    </source>
</evidence>
<dbReference type="PROSITE" id="PS00489">
    <property type="entry name" value="RNA_POL_PHAGE_2"/>
    <property type="match status" value="1"/>
</dbReference>
<dbReference type="EMBL" id="CAXKWB010002949">
    <property type="protein sequence ID" value="CAL4068042.1"/>
    <property type="molecule type" value="Genomic_DNA"/>
</dbReference>
<protein>
    <recommendedName>
        <fullName evidence="2 10">DNA-directed RNA polymerase</fullName>
        <ecNumber evidence="2 10">2.7.7.6</ecNumber>
    </recommendedName>
</protein>
<dbReference type="GO" id="GO:0034245">
    <property type="term" value="C:mitochondrial DNA-directed RNA polymerase complex"/>
    <property type="evidence" value="ECO:0007669"/>
    <property type="project" value="TreeGrafter"/>
</dbReference>
<reference evidence="13 14" key="1">
    <citation type="submission" date="2024-05" db="EMBL/GenBank/DDBJ databases">
        <authorList>
            <person name="Wallberg A."/>
        </authorList>
    </citation>
    <scope>NUCLEOTIDE SEQUENCE [LARGE SCALE GENOMIC DNA]</scope>
</reference>
<evidence type="ECO:0000256" key="5">
    <source>
        <dbReference type="ARBA" id="ARBA00022695"/>
    </source>
</evidence>
<keyword evidence="14" id="KW-1185">Reference proteome</keyword>